<evidence type="ECO:0000313" key="3">
    <source>
        <dbReference type="EMBL" id="OTG10450.1"/>
    </source>
</evidence>
<organism evidence="3 4">
    <name type="scientific">Helianthus annuus</name>
    <name type="common">Common sunflower</name>
    <dbReference type="NCBI Taxonomy" id="4232"/>
    <lineage>
        <taxon>Eukaryota</taxon>
        <taxon>Viridiplantae</taxon>
        <taxon>Streptophyta</taxon>
        <taxon>Embryophyta</taxon>
        <taxon>Tracheophyta</taxon>
        <taxon>Spermatophyta</taxon>
        <taxon>Magnoliopsida</taxon>
        <taxon>eudicotyledons</taxon>
        <taxon>Gunneridae</taxon>
        <taxon>Pentapetalae</taxon>
        <taxon>asterids</taxon>
        <taxon>campanulids</taxon>
        <taxon>Asterales</taxon>
        <taxon>Asteraceae</taxon>
        <taxon>Asteroideae</taxon>
        <taxon>Heliantheae alliance</taxon>
        <taxon>Heliantheae</taxon>
        <taxon>Helianthus</taxon>
    </lineage>
</organism>
<feature type="region of interest" description="Disordered" evidence="1">
    <location>
        <begin position="1"/>
        <end position="31"/>
    </location>
</feature>
<evidence type="ECO:0000313" key="2">
    <source>
        <dbReference type="EMBL" id="KAF5785363.1"/>
    </source>
</evidence>
<keyword evidence="4" id="KW-1185">Reference proteome</keyword>
<evidence type="ECO:0000256" key="1">
    <source>
        <dbReference type="SAM" id="MobiDB-lite"/>
    </source>
</evidence>
<dbReference type="Gramene" id="mRNA:HanXRQr2_Chr10g0427791">
    <property type="protein sequence ID" value="mRNA:HanXRQr2_Chr10g0427791"/>
    <property type="gene ID" value="HanXRQr2_Chr10g0427791"/>
</dbReference>
<proteinExistence type="predicted"/>
<reference evidence="3" key="2">
    <citation type="submission" date="2017-02" db="EMBL/GenBank/DDBJ databases">
        <title>Sunflower complete genome.</title>
        <authorList>
            <person name="Langlade N."/>
            <person name="Munos S."/>
        </authorList>
    </citation>
    <scope>NUCLEOTIDE SEQUENCE [LARGE SCALE GENOMIC DNA]</scope>
    <source>
        <tissue evidence="3">Leaves</tissue>
    </source>
</reference>
<dbReference type="AlphaFoldDB" id="A0A251TH62"/>
<protein>
    <submittedName>
        <fullName evidence="3">Uncharacterized protein</fullName>
    </submittedName>
</protein>
<reference evidence="2 4" key="1">
    <citation type="journal article" date="2017" name="Nature">
        <title>The sunflower genome provides insights into oil metabolism, flowering and Asterid evolution.</title>
        <authorList>
            <person name="Badouin H."/>
            <person name="Gouzy J."/>
            <person name="Grassa C.J."/>
            <person name="Murat F."/>
            <person name="Staton S.E."/>
            <person name="Cottret L."/>
            <person name="Lelandais-Briere C."/>
            <person name="Owens G.L."/>
            <person name="Carrere S."/>
            <person name="Mayjonade B."/>
            <person name="Legrand L."/>
            <person name="Gill N."/>
            <person name="Kane N.C."/>
            <person name="Bowers J.E."/>
            <person name="Hubner S."/>
            <person name="Bellec A."/>
            <person name="Berard A."/>
            <person name="Berges H."/>
            <person name="Blanchet N."/>
            <person name="Boniface M.C."/>
            <person name="Brunel D."/>
            <person name="Catrice O."/>
            <person name="Chaidir N."/>
            <person name="Claudel C."/>
            <person name="Donnadieu C."/>
            <person name="Faraut T."/>
            <person name="Fievet G."/>
            <person name="Helmstetter N."/>
            <person name="King M."/>
            <person name="Knapp S.J."/>
            <person name="Lai Z."/>
            <person name="Le Paslier M.C."/>
            <person name="Lippi Y."/>
            <person name="Lorenzon L."/>
            <person name="Mandel J.R."/>
            <person name="Marage G."/>
            <person name="Marchand G."/>
            <person name="Marquand E."/>
            <person name="Bret-Mestries E."/>
            <person name="Morien E."/>
            <person name="Nambeesan S."/>
            <person name="Nguyen T."/>
            <person name="Pegot-Espagnet P."/>
            <person name="Pouilly N."/>
            <person name="Raftis F."/>
            <person name="Sallet E."/>
            <person name="Schiex T."/>
            <person name="Thomas J."/>
            <person name="Vandecasteele C."/>
            <person name="Vares D."/>
            <person name="Vear F."/>
            <person name="Vautrin S."/>
            <person name="Crespi M."/>
            <person name="Mangin B."/>
            <person name="Burke J.M."/>
            <person name="Salse J."/>
            <person name="Munos S."/>
            <person name="Vincourt P."/>
            <person name="Rieseberg L.H."/>
            <person name="Langlade N.B."/>
        </authorList>
    </citation>
    <scope>NUCLEOTIDE SEQUENCE [LARGE SCALE GENOMIC DNA]</scope>
    <source>
        <strain evidence="4">cv. SF193</strain>
        <tissue evidence="2">Leaves</tissue>
    </source>
</reference>
<feature type="compositionally biased region" description="Basic and acidic residues" evidence="1">
    <location>
        <begin position="1"/>
        <end position="21"/>
    </location>
</feature>
<dbReference type="EMBL" id="MNCJ02000325">
    <property type="protein sequence ID" value="KAF5785363.1"/>
    <property type="molecule type" value="Genomic_DNA"/>
</dbReference>
<dbReference type="Proteomes" id="UP000215914">
    <property type="component" value="Chromosome 10"/>
</dbReference>
<name>A0A251TH62_HELAN</name>
<evidence type="ECO:0000313" key="4">
    <source>
        <dbReference type="Proteomes" id="UP000215914"/>
    </source>
</evidence>
<reference evidence="2" key="3">
    <citation type="submission" date="2020-06" db="EMBL/GenBank/DDBJ databases">
        <title>Helianthus annuus Genome sequencing and assembly Release 2.</title>
        <authorList>
            <person name="Gouzy J."/>
            <person name="Langlade N."/>
            <person name="Munos S."/>
        </authorList>
    </citation>
    <scope>NUCLEOTIDE SEQUENCE</scope>
    <source>
        <tissue evidence="2">Leaves</tissue>
    </source>
</reference>
<sequence>MEHNRKKSLNEAEEKKTDRYGLRTKASKKQSSQDAGVKICTFCRSFNSTAQ</sequence>
<accession>A0A251TH62</accession>
<dbReference type="InParanoid" id="A0A251TH62"/>
<dbReference type="EMBL" id="CM007899">
    <property type="protein sequence ID" value="OTG10450.1"/>
    <property type="molecule type" value="Genomic_DNA"/>
</dbReference>
<gene>
    <name evidence="3" type="ORF">HannXRQ_Chr10g0287701</name>
    <name evidence="2" type="ORF">HanXRQr2_Chr10g0427791</name>
</gene>